<gene>
    <name evidence="2" type="ORF">IZT61_05575</name>
</gene>
<dbReference type="EMBL" id="CP064939">
    <property type="protein sequence ID" value="QPH40739.1"/>
    <property type="molecule type" value="Genomic_DNA"/>
</dbReference>
<evidence type="ECO:0000313" key="2">
    <source>
        <dbReference type="EMBL" id="QPH40739.1"/>
    </source>
</evidence>
<keyword evidence="1" id="KW-1133">Transmembrane helix</keyword>
<feature type="transmembrane region" description="Helical" evidence="1">
    <location>
        <begin position="7"/>
        <end position="30"/>
    </location>
</feature>
<organism evidence="2 3">
    <name type="scientific">Pedobacter endophyticus</name>
    <dbReference type="NCBI Taxonomy" id="2789740"/>
    <lineage>
        <taxon>Bacteria</taxon>
        <taxon>Pseudomonadati</taxon>
        <taxon>Bacteroidota</taxon>
        <taxon>Sphingobacteriia</taxon>
        <taxon>Sphingobacteriales</taxon>
        <taxon>Sphingobacteriaceae</taxon>
        <taxon>Pedobacter</taxon>
    </lineage>
</organism>
<dbReference type="Proteomes" id="UP000594759">
    <property type="component" value="Chromosome"/>
</dbReference>
<keyword evidence="1" id="KW-0472">Membrane</keyword>
<sequence length="79" mass="9310">MNAKKILFYCWSILLLLVSLTIAHLLNLSLDWQHFVKSATDFLSVMSFMLIALLALTFAVYFFRKALNWGKKKEHIRYL</sequence>
<reference evidence="2 3" key="1">
    <citation type="submission" date="2020-11" db="EMBL/GenBank/DDBJ databases">
        <title>Pedobacter endophytica, an endophytic bacteria isolated form Carex pumila.</title>
        <authorList>
            <person name="Peng Y."/>
            <person name="Jiang L."/>
            <person name="Lee J."/>
        </authorList>
    </citation>
    <scope>NUCLEOTIDE SEQUENCE [LARGE SCALE GENOMIC DNA]</scope>
    <source>
        <strain evidence="2 3">JBR3-12</strain>
    </source>
</reference>
<dbReference type="KEGG" id="pex:IZT61_05575"/>
<keyword evidence="1" id="KW-0812">Transmembrane</keyword>
<name>A0A7S9L1G4_9SPHI</name>
<keyword evidence="3" id="KW-1185">Reference proteome</keyword>
<proteinExistence type="predicted"/>
<dbReference type="AlphaFoldDB" id="A0A7S9L1G4"/>
<evidence type="ECO:0000256" key="1">
    <source>
        <dbReference type="SAM" id="Phobius"/>
    </source>
</evidence>
<dbReference type="RefSeq" id="WP_196100193.1">
    <property type="nucleotide sequence ID" value="NZ_CP064939.1"/>
</dbReference>
<feature type="transmembrane region" description="Helical" evidence="1">
    <location>
        <begin position="42"/>
        <end position="63"/>
    </location>
</feature>
<evidence type="ECO:0000313" key="3">
    <source>
        <dbReference type="Proteomes" id="UP000594759"/>
    </source>
</evidence>
<protein>
    <submittedName>
        <fullName evidence="2">Uncharacterized protein</fullName>
    </submittedName>
</protein>
<accession>A0A7S9L1G4</accession>